<dbReference type="GO" id="GO:0000775">
    <property type="term" value="C:chromosome, centromeric region"/>
    <property type="evidence" value="ECO:0007669"/>
    <property type="project" value="InterPro"/>
</dbReference>
<feature type="non-terminal residue" evidence="3">
    <location>
        <position position="1"/>
    </location>
</feature>
<dbReference type="GO" id="GO:0005634">
    <property type="term" value="C:nucleus"/>
    <property type="evidence" value="ECO:0007669"/>
    <property type="project" value="TreeGrafter"/>
</dbReference>
<sequence>MLQKQLAEHEELLKNKDLSMSEKEGADENAVAEEIKLELEELQEAVEVKTREANENLEKYCSLIVKYYKLEEANEMLKTQVTLLSGQLKQQTNDVVSSPLLNSGNSSTVSSQSDKEMRSDEDTTKLSNKRQRCEDTRKDNGEPRSPMPENSSKKKRKDDICRNLQNQENSDYEPDGLPEVVKRGFADIPTEKASPYILCRTTLN</sequence>
<dbReference type="GO" id="GO:0070840">
    <property type="term" value="F:dynein complex binding"/>
    <property type="evidence" value="ECO:0007669"/>
    <property type="project" value="TreeGrafter"/>
</dbReference>
<feature type="compositionally biased region" description="Basic and acidic residues" evidence="1">
    <location>
        <begin position="1"/>
        <end position="26"/>
    </location>
</feature>
<comment type="caution">
    <text evidence="3">The sequence shown here is derived from an EMBL/GenBank/DDBJ whole genome shotgun (WGS) entry which is preliminary data.</text>
</comment>
<reference evidence="3" key="1">
    <citation type="submission" date="2019-09" db="EMBL/GenBank/DDBJ databases">
        <title>Bird 10,000 Genomes (B10K) Project - Family phase.</title>
        <authorList>
            <person name="Zhang G."/>
        </authorList>
    </citation>
    <scope>NUCLEOTIDE SEQUENCE</scope>
    <source>
        <strain evidence="3">B10K-DU-001-08</strain>
        <tissue evidence="3">Muscle</tissue>
    </source>
</reference>
<feature type="compositionally biased region" description="Low complexity" evidence="1">
    <location>
        <begin position="103"/>
        <end position="112"/>
    </location>
</feature>
<dbReference type="GO" id="GO:0051310">
    <property type="term" value="P:metaphase chromosome alignment"/>
    <property type="evidence" value="ECO:0007669"/>
    <property type="project" value="TreeGrafter"/>
</dbReference>
<dbReference type="GO" id="GO:0000278">
    <property type="term" value="P:mitotic cell cycle"/>
    <property type="evidence" value="ECO:0007669"/>
    <property type="project" value="TreeGrafter"/>
</dbReference>
<feature type="non-terminal residue" evidence="3">
    <location>
        <position position="204"/>
    </location>
</feature>
<gene>
    <name evidence="3" type="primary">Cenpf_0</name>
    <name evidence="3" type="ORF">PENPIL_R08456</name>
</gene>
<feature type="compositionally biased region" description="Basic and acidic residues" evidence="1">
    <location>
        <begin position="113"/>
        <end position="124"/>
    </location>
</feature>
<feature type="region of interest" description="Disordered" evidence="1">
    <location>
        <begin position="96"/>
        <end position="178"/>
    </location>
</feature>
<dbReference type="GO" id="GO:0008017">
    <property type="term" value="F:microtubule binding"/>
    <property type="evidence" value="ECO:0007669"/>
    <property type="project" value="InterPro"/>
</dbReference>
<dbReference type="GO" id="GO:0000922">
    <property type="term" value="C:spindle pole"/>
    <property type="evidence" value="ECO:0007669"/>
    <property type="project" value="TreeGrafter"/>
</dbReference>
<evidence type="ECO:0000259" key="2">
    <source>
        <dbReference type="Pfam" id="PF10490"/>
    </source>
</evidence>
<dbReference type="InterPro" id="IPR018302">
    <property type="entry name" value="CenpF/LEK1_Rb-prot-bd"/>
</dbReference>
<accession>A0A851PD89</accession>
<dbReference type="EMBL" id="WBMW01005783">
    <property type="protein sequence ID" value="NXC50047.1"/>
    <property type="molecule type" value="Genomic_DNA"/>
</dbReference>
<protein>
    <submittedName>
        <fullName evidence="3">CENPF protein</fullName>
    </submittedName>
</protein>
<feature type="compositionally biased region" description="Basic and acidic residues" evidence="1">
    <location>
        <begin position="131"/>
        <end position="142"/>
    </location>
</feature>
<organism evidence="3 4">
    <name type="scientific">Penelope pileata</name>
    <dbReference type="NCBI Taxonomy" id="1118817"/>
    <lineage>
        <taxon>Eukaryota</taxon>
        <taxon>Metazoa</taxon>
        <taxon>Chordata</taxon>
        <taxon>Craniata</taxon>
        <taxon>Vertebrata</taxon>
        <taxon>Euteleostomi</taxon>
        <taxon>Archelosauria</taxon>
        <taxon>Archosauria</taxon>
        <taxon>Dinosauria</taxon>
        <taxon>Saurischia</taxon>
        <taxon>Theropoda</taxon>
        <taxon>Coelurosauria</taxon>
        <taxon>Aves</taxon>
        <taxon>Neognathae</taxon>
        <taxon>Galloanserae</taxon>
        <taxon>Galliformes</taxon>
        <taxon>Cracidae</taxon>
        <taxon>Penelope</taxon>
    </lineage>
</organism>
<feature type="domain" description="Kinetochore protein Cenp-F/LEK1 Rb protein-binding" evidence="2">
    <location>
        <begin position="163"/>
        <end position="204"/>
    </location>
</feature>
<dbReference type="Pfam" id="PF10490">
    <property type="entry name" value="CENP-F_C_Rb_bdg"/>
    <property type="match status" value="1"/>
</dbReference>
<dbReference type="AlphaFoldDB" id="A0A851PD89"/>
<dbReference type="InterPro" id="IPR043513">
    <property type="entry name" value="Cenp-F"/>
</dbReference>
<feature type="region of interest" description="Disordered" evidence="1">
    <location>
        <begin position="1"/>
        <end position="29"/>
    </location>
</feature>
<dbReference type="PANTHER" id="PTHR18874">
    <property type="entry name" value="CMF/LEK/CENP CELL DIVISION-RELATED"/>
    <property type="match status" value="1"/>
</dbReference>
<proteinExistence type="predicted"/>
<evidence type="ECO:0000313" key="4">
    <source>
        <dbReference type="Proteomes" id="UP000613066"/>
    </source>
</evidence>
<dbReference type="Proteomes" id="UP000613066">
    <property type="component" value="Unassembled WGS sequence"/>
</dbReference>
<name>A0A851PD89_9GALL</name>
<dbReference type="PANTHER" id="PTHR18874:SF10">
    <property type="entry name" value="CENTROMERE PROTEIN F"/>
    <property type="match status" value="1"/>
</dbReference>
<dbReference type="OrthoDB" id="10255522at2759"/>
<dbReference type="GO" id="GO:0010389">
    <property type="term" value="P:regulation of G2/M transition of mitotic cell cycle"/>
    <property type="evidence" value="ECO:0007669"/>
    <property type="project" value="TreeGrafter"/>
</dbReference>
<evidence type="ECO:0000313" key="3">
    <source>
        <dbReference type="EMBL" id="NXC50047.1"/>
    </source>
</evidence>
<evidence type="ECO:0000256" key="1">
    <source>
        <dbReference type="SAM" id="MobiDB-lite"/>
    </source>
</evidence>
<keyword evidence="4" id="KW-1185">Reference proteome</keyword>